<gene>
    <name evidence="6" type="ORF">IFM46972_07652</name>
</gene>
<accession>A0A8H3P8G8</accession>
<comment type="caution">
    <text evidence="6">The sequence shown here is derived from an EMBL/GenBank/DDBJ whole genome shotgun (WGS) entry which is preliminary data.</text>
</comment>
<evidence type="ECO:0000313" key="7">
    <source>
        <dbReference type="Proteomes" id="UP000465221"/>
    </source>
</evidence>
<reference evidence="6 7" key="1">
    <citation type="submission" date="2020-01" db="EMBL/GenBank/DDBJ databases">
        <title>Draft genome sequence of Aspergillus udagawae IFM 46972.</title>
        <authorList>
            <person name="Takahashi H."/>
            <person name="Yaguchi T."/>
        </authorList>
    </citation>
    <scope>NUCLEOTIDE SEQUENCE [LARGE SCALE GENOMIC DNA]</scope>
    <source>
        <strain evidence="6 7">IFM 46972</strain>
    </source>
</reference>
<evidence type="ECO:0000256" key="3">
    <source>
        <dbReference type="ARBA" id="ARBA00022679"/>
    </source>
</evidence>
<dbReference type="PANTHER" id="PTHR43775:SF37">
    <property type="entry name" value="SI:DKEY-61P9.11"/>
    <property type="match status" value="1"/>
</dbReference>
<dbReference type="SUPFAM" id="SSF52151">
    <property type="entry name" value="FabD/lysophospholipase-like"/>
    <property type="match status" value="1"/>
</dbReference>
<evidence type="ECO:0000256" key="4">
    <source>
        <dbReference type="PROSITE-ProRule" id="PRU01363"/>
    </source>
</evidence>
<keyword evidence="2" id="KW-0597">Phosphoprotein</keyword>
<dbReference type="Pfam" id="PF00698">
    <property type="entry name" value="Acyl_transf_1"/>
    <property type="match status" value="1"/>
</dbReference>
<dbReference type="InterPro" id="IPR001227">
    <property type="entry name" value="Ac_transferase_dom_sf"/>
</dbReference>
<evidence type="ECO:0000259" key="5">
    <source>
        <dbReference type="PROSITE" id="PS52019"/>
    </source>
</evidence>
<dbReference type="PANTHER" id="PTHR43775">
    <property type="entry name" value="FATTY ACID SYNTHASE"/>
    <property type="match status" value="1"/>
</dbReference>
<dbReference type="InterPro" id="IPR050091">
    <property type="entry name" value="PKS_NRPS_Biosynth_Enz"/>
</dbReference>
<protein>
    <submittedName>
        <fullName evidence="6">Lovastatin nonaketide synthase</fullName>
    </submittedName>
</protein>
<name>A0A8H3P8G8_9EURO</name>
<comment type="caution">
    <text evidence="4">Lacks conserved residue(s) required for the propagation of feature annotation.</text>
</comment>
<dbReference type="Gene3D" id="3.40.366.10">
    <property type="entry name" value="Malonyl-Coenzyme A Acyl Carrier Protein, domain 2"/>
    <property type="match status" value="1"/>
</dbReference>
<dbReference type="SMART" id="SM00827">
    <property type="entry name" value="PKS_AT"/>
    <property type="match status" value="1"/>
</dbReference>
<dbReference type="InterPro" id="IPR049552">
    <property type="entry name" value="PKS_DH_N"/>
</dbReference>
<dbReference type="InterPro" id="IPR016035">
    <property type="entry name" value="Acyl_Trfase/lysoPLipase"/>
</dbReference>
<proteinExistence type="predicted"/>
<keyword evidence="3" id="KW-0808">Transferase</keyword>
<feature type="domain" description="PKS/mFAS DH" evidence="5">
    <location>
        <begin position="259"/>
        <end position="346"/>
    </location>
</feature>
<dbReference type="GO" id="GO:0004312">
    <property type="term" value="F:fatty acid synthase activity"/>
    <property type="evidence" value="ECO:0007669"/>
    <property type="project" value="TreeGrafter"/>
</dbReference>
<dbReference type="EMBL" id="BLKC01000060">
    <property type="protein sequence ID" value="GFF44876.1"/>
    <property type="molecule type" value="Genomic_DNA"/>
</dbReference>
<evidence type="ECO:0000313" key="6">
    <source>
        <dbReference type="EMBL" id="GFF44876.1"/>
    </source>
</evidence>
<dbReference type="InterPro" id="IPR014043">
    <property type="entry name" value="Acyl_transferase_dom"/>
</dbReference>
<evidence type="ECO:0000256" key="1">
    <source>
        <dbReference type="ARBA" id="ARBA00022450"/>
    </source>
</evidence>
<keyword evidence="1" id="KW-0596">Phosphopantetheine</keyword>
<evidence type="ECO:0000256" key="2">
    <source>
        <dbReference type="ARBA" id="ARBA00022553"/>
    </source>
</evidence>
<dbReference type="Gene3D" id="3.10.129.110">
    <property type="entry name" value="Polyketide synthase dehydratase"/>
    <property type="match status" value="1"/>
</dbReference>
<dbReference type="SUPFAM" id="SSF55048">
    <property type="entry name" value="Probable ACP-binding domain of malonyl-CoA ACP transacylase"/>
    <property type="match status" value="1"/>
</dbReference>
<sequence length="346" mass="38409">MTQYSRIHSVSERISLDGSMAAVALGKEEIMPYLMEGVVIACENSQQSTTISGDASAVDKAMAKIQMVHPEKLYRKLRVDQAYHSHHLKSMGGLYKSLLSPSVVSTTPSIPFYSSVTGTLLSGSTALDARYWRQNYESPVLFNSAIEAILSSGSNQKVFMEIGPHSALAGPLQQIFQQGGAGSEAVYFPTMIRQEQARPCLLTTAGHLFLENVPINLITINGQGKVLANIPSYPWDHDSSYWNESQLTRDWRLRQFSHHELLGAHMPKSTESEPLWRNVFQLKNIPWIRDHSIRGKPTFPAASYIAIIGEAIRQITGCQSYIIQRLVIHAGLVVQDSNPTEIITTL</sequence>
<organism evidence="6 7">
    <name type="scientific">Aspergillus udagawae</name>
    <dbReference type="NCBI Taxonomy" id="91492"/>
    <lineage>
        <taxon>Eukaryota</taxon>
        <taxon>Fungi</taxon>
        <taxon>Dikarya</taxon>
        <taxon>Ascomycota</taxon>
        <taxon>Pezizomycotina</taxon>
        <taxon>Eurotiomycetes</taxon>
        <taxon>Eurotiomycetidae</taxon>
        <taxon>Eurotiales</taxon>
        <taxon>Aspergillaceae</taxon>
        <taxon>Aspergillus</taxon>
        <taxon>Aspergillus subgen. Fumigati</taxon>
    </lineage>
</organism>
<dbReference type="InterPro" id="IPR049900">
    <property type="entry name" value="PKS_mFAS_DH"/>
</dbReference>
<dbReference type="AlphaFoldDB" id="A0A8H3P8G8"/>
<dbReference type="Proteomes" id="UP000465221">
    <property type="component" value="Unassembled WGS sequence"/>
</dbReference>
<dbReference type="InterPro" id="IPR042104">
    <property type="entry name" value="PKS_dehydratase_sf"/>
</dbReference>
<dbReference type="Pfam" id="PF21089">
    <property type="entry name" value="PKS_DH_N"/>
    <property type="match status" value="1"/>
</dbReference>
<dbReference type="PROSITE" id="PS52019">
    <property type="entry name" value="PKS_MFAS_DH"/>
    <property type="match status" value="1"/>
</dbReference>
<dbReference type="GO" id="GO:0006633">
    <property type="term" value="P:fatty acid biosynthetic process"/>
    <property type="evidence" value="ECO:0007669"/>
    <property type="project" value="TreeGrafter"/>
</dbReference>
<dbReference type="Gene3D" id="3.30.70.3290">
    <property type="match status" value="1"/>
</dbReference>
<dbReference type="GO" id="GO:0044550">
    <property type="term" value="P:secondary metabolite biosynthetic process"/>
    <property type="evidence" value="ECO:0007669"/>
    <property type="project" value="TreeGrafter"/>
</dbReference>
<dbReference type="InterPro" id="IPR016036">
    <property type="entry name" value="Malonyl_transacylase_ACP-bd"/>
</dbReference>